<reference evidence="5" key="1">
    <citation type="submission" date="2016-06" db="UniProtKB">
        <authorList>
            <consortium name="WormBaseParasite"/>
        </authorList>
    </citation>
    <scope>IDENTIFICATION</scope>
</reference>
<dbReference type="Proteomes" id="UP000272942">
    <property type="component" value="Unassembled WGS sequence"/>
</dbReference>
<dbReference type="WBParaSite" id="ECPE_0001005301-mRNA-1">
    <property type="protein sequence ID" value="ECPE_0001005301-mRNA-1"/>
    <property type="gene ID" value="ECPE_0001005301"/>
</dbReference>
<evidence type="ECO:0000256" key="1">
    <source>
        <dbReference type="SAM" id="MobiDB-lite"/>
    </source>
</evidence>
<organism evidence="5">
    <name type="scientific">Echinostoma caproni</name>
    <dbReference type="NCBI Taxonomy" id="27848"/>
    <lineage>
        <taxon>Eukaryota</taxon>
        <taxon>Metazoa</taxon>
        <taxon>Spiralia</taxon>
        <taxon>Lophotrochozoa</taxon>
        <taxon>Platyhelminthes</taxon>
        <taxon>Trematoda</taxon>
        <taxon>Digenea</taxon>
        <taxon>Plagiorchiida</taxon>
        <taxon>Echinostomata</taxon>
        <taxon>Echinostomatoidea</taxon>
        <taxon>Echinostomatidae</taxon>
        <taxon>Echinostoma</taxon>
    </lineage>
</organism>
<reference evidence="3 4" key="2">
    <citation type="submission" date="2018-11" db="EMBL/GenBank/DDBJ databases">
        <authorList>
            <consortium name="Pathogen Informatics"/>
        </authorList>
    </citation>
    <scope>NUCLEOTIDE SEQUENCE [LARGE SCALE GENOMIC DNA]</scope>
    <source>
        <strain evidence="3 4">Egypt</strain>
    </source>
</reference>
<feature type="domain" description="RH1" evidence="2">
    <location>
        <begin position="1"/>
        <end position="78"/>
    </location>
</feature>
<dbReference type="EMBL" id="UZAN01048344">
    <property type="protein sequence ID" value="VDP86356.1"/>
    <property type="molecule type" value="Genomic_DNA"/>
</dbReference>
<feature type="compositionally biased region" description="Low complexity" evidence="1">
    <location>
        <begin position="125"/>
        <end position="141"/>
    </location>
</feature>
<protein>
    <submittedName>
        <fullName evidence="5">RH1 domain-containing protein</fullName>
    </submittedName>
</protein>
<keyword evidence="4" id="KW-1185">Reference proteome</keyword>
<gene>
    <name evidence="3" type="ORF">ECPE_LOCUS10021</name>
</gene>
<proteinExistence type="predicted"/>
<dbReference type="Gene3D" id="1.20.58.1770">
    <property type="match status" value="1"/>
</dbReference>
<sequence length="222" mass="24557">MFTSMDVYDAASVIGHECQLIVSQYGPEIVQGLMPKVISMLEELENCAVYCEKEKDEIIRLQQMTEELRQDCRSQAALKEKCDQNLEQLEQSWYCETQKLLDEVTSLEEENNRLAHQLASEVSADADAAAADSSDPGIDSDTTSRAKPGVSSVLRAAVEGKTETVSTAMQVAAKAMTDKLQTPQPGILPIDMISSVLSETEERLQMSEQESKRSVCVYKPVK</sequence>
<accession>A0A183AST6</accession>
<feature type="region of interest" description="Disordered" evidence="1">
    <location>
        <begin position="125"/>
        <end position="148"/>
    </location>
</feature>
<dbReference type="Pfam" id="PF09744">
    <property type="entry name" value="RH1"/>
    <property type="match status" value="1"/>
</dbReference>
<dbReference type="InterPro" id="IPR034743">
    <property type="entry name" value="RH1"/>
</dbReference>
<dbReference type="PROSITE" id="PS51776">
    <property type="entry name" value="RH1"/>
    <property type="match status" value="1"/>
</dbReference>
<dbReference type="AlphaFoldDB" id="A0A183AST6"/>
<dbReference type="OrthoDB" id="10069524at2759"/>
<evidence type="ECO:0000313" key="5">
    <source>
        <dbReference type="WBParaSite" id="ECPE_0001005301-mRNA-1"/>
    </source>
</evidence>
<name>A0A183AST6_9TREM</name>
<evidence type="ECO:0000313" key="4">
    <source>
        <dbReference type="Proteomes" id="UP000272942"/>
    </source>
</evidence>
<evidence type="ECO:0000313" key="3">
    <source>
        <dbReference type="EMBL" id="VDP86356.1"/>
    </source>
</evidence>
<evidence type="ECO:0000259" key="2">
    <source>
        <dbReference type="PROSITE" id="PS51776"/>
    </source>
</evidence>